<evidence type="ECO:0000259" key="5">
    <source>
        <dbReference type="Pfam" id="PF03446"/>
    </source>
</evidence>
<feature type="domain" description="6-phosphogluconate dehydrogenase NADP-binding" evidence="5">
    <location>
        <begin position="2"/>
        <end position="161"/>
    </location>
</feature>
<dbReference type="RefSeq" id="WP_127742744.1">
    <property type="nucleotide sequence ID" value="NZ_JAMAVA010000002.1"/>
</dbReference>
<dbReference type="Gene3D" id="3.40.50.720">
    <property type="entry name" value="NAD(P)-binding Rossmann-like Domain"/>
    <property type="match status" value="1"/>
</dbReference>
<dbReference type="AlphaFoldDB" id="A0A437K3D5"/>
<dbReference type="Pfam" id="PF14833">
    <property type="entry name" value="NAD_binding_11"/>
    <property type="match status" value="1"/>
</dbReference>
<evidence type="ECO:0000256" key="1">
    <source>
        <dbReference type="ARBA" id="ARBA00009080"/>
    </source>
</evidence>
<feature type="active site" evidence="4">
    <location>
        <position position="171"/>
    </location>
</feature>
<accession>A0A437K3D5</accession>
<evidence type="ECO:0000256" key="4">
    <source>
        <dbReference type="PIRSR" id="PIRSR000103-1"/>
    </source>
</evidence>
<dbReference type="GO" id="GO:0016491">
    <property type="term" value="F:oxidoreductase activity"/>
    <property type="evidence" value="ECO:0007669"/>
    <property type="project" value="UniProtKB-KW"/>
</dbReference>
<dbReference type="SUPFAM" id="SSF48179">
    <property type="entry name" value="6-phosphogluconate dehydrogenase C-terminal domain-like"/>
    <property type="match status" value="1"/>
</dbReference>
<dbReference type="Gene3D" id="1.10.1040.10">
    <property type="entry name" value="N-(1-d-carboxylethyl)-l-norvaline Dehydrogenase, domain 2"/>
    <property type="match status" value="1"/>
</dbReference>
<dbReference type="InterPro" id="IPR051265">
    <property type="entry name" value="HIBADH-related_NP60_sf"/>
</dbReference>
<dbReference type="PIRSF" id="PIRSF000103">
    <property type="entry name" value="HIBADH"/>
    <property type="match status" value="1"/>
</dbReference>
<keyword evidence="2" id="KW-0560">Oxidoreductase</keyword>
<evidence type="ECO:0000313" key="8">
    <source>
        <dbReference type="Proteomes" id="UP000288024"/>
    </source>
</evidence>
<dbReference type="GO" id="GO:0050661">
    <property type="term" value="F:NADP binding"/>
    <property type="evidence" value="ECO:0007669"/>
    <property type="project" value="InterPro"/>
</dbReference>
<sequence>MKVALIGLGNMGLPIAENILKSGHKLVIYNRTASKLQSLVEKGAEMAVSPADAAQKATIVFTILSDDKAAEAVVYGEKGIISGLPKDGIHVSVSTLSVELAKKLEEDHQKNSQAFVSCPVLGRPDAAAAAALRLLVAGPKQAREKIMPVLNELGKDIFVVGEKGHLANVVKLGNNFLIVSMLEALSEAFVFVEKYGIKADAFLEIANTLFASPVYQNYGKIMVEERFEEAGFKLALGLKDVNLMLEAAHNAKISLPTAEIAKKHYEEGIEQGWSDLDWAAIVKLLREKSEH</sequence>
<keyword evidence="8" id="KW-1185">Reference proteome</keyword>
<dbReference type="GO" id="GO:0051287">
    <property type="term" value="F:NAD binding"/>
    <property type="evidence" value="ECO:0007669"/>
    <property type="project" value="InterPro"/>
</dbReference>
<organism evidence="7 8">
    <name type="scientific">Niallia taxi</name>
    <dbReference type="NCBI Taxonomy" id="2499688"/>
    <lineage>
        <taxon>Bacteria</taxon>
        <taxon>Bacillati</taxon>
        <taxon>Bacillota</taxon>
        <taxon>Bacilli</taxon>
        <taxon>Bacillales</taxon>
        <taxon>Bacillaceae</taxon>
        <taxon>Niallia</taxon>
    </lineage>
</organism>
<dbReference type="InterPro" id="IPR015815">
    <property type="entry name" value="HIBADH-related"/>
</dbReference>
<dbReference type="InterPro" id="IPR029154">
    <property type="entry name" value="HIBADH-like_NADP-bd"/>
</dbReference>
<reference evidence="7 8" key="1">
    <citation type="submission" date="2019-01" db="EMBL/GenBank/DDBJ databases">
        <title>Bacillus sp. M5HDSG1-1, whole genome shotgun sequence.</title>
        <authorList>
            <person name="Tuo L."/>
        </authorList>
    </citation>
    <scope>NUCLEOTIDE SEQUENCE [LARGE SCALE GENOMIC DNA]</scope>
    <source>
        <strain evidence="7 8">M5HDSG1-1</strain>
    </source>
</reference>
<dbReference type="EMBL" id="RZTZ01000024">
    <property type="protein sequence ID" value="RVT56644.1"/>
    <property type="molecule type" value="Genomic_DNA"/>
</dbReference>
<evidence type="ECO:0000259" key="6">
    <source>
        <dbReference type="Pfam" id="PF14833"/>
    </source>
</evidence>
<dbReference type="PANTHER" id="PTHR43580">
    <property type="entry name" value="OXIDOREDUCTASE GLYR1-RELATED"/>
    <property type="match status" value="1"/>
</dbReference>
<dbReference type="InterPro" id="IPR006115">
    <property type="entry name" value="6PGDH_NADP-bd"/>
</dbReference>
<dbReference type="InterPro" id="IPR008927">
    <property type="entry name" value="6-PGluconate_DH-like_C_sf"/>
</dbReference>
<name>A0A437K3D5_9BACI</name>
<evidence type="ECO:0000313" key="7">
    <source>
        <dbReference type="EMBL" id="RVT56644.1"/>
    </source>
</evidence>
<evidence type="ECO:0000256" key="2">
    <source>
        <dbReference type="ARBA" id="ARBA00023002"/>
    </source>
</evidence>
<proteinExistence type="inferred from homology"/>
<dbReference type="InterPro" id="IPR013328">
    <property type="entry name" value="6PGD_dom2"/>
</dbReference>
<protein>
    <submittedName>
        <fullName evidence="7">NAD(P)-dependent oxidoreductase</fullName>
    </submittedName>
</protein>
<evidence type="ECO:0000256" key="3">
    <source>
        <dbReference type="ARBA" id="ARBA00023027"/>
    </source>
</evidence>
<comment type="caution">
    <text evidence="7">The sequence shown here is derived from an EMBL/GenBank/DDBJ whole genome shotgun (WGS) entry which is preliminary data.</text>
</comment>
<feature type="domain" description="3-hydroxyisobutyrate dehydrogenase-like NAD-binding" evidence="6">
    <location>
        <begin position="168"/>
        <end position="285"/>
    </location>
</feature>
<gene>
    <name evidence="7" type="ORF">EM808_27070</name>
</gene>
<comment type="similarity">
    <text evidence="1">Belongs to the HIBADH-related family.</text>
</comment>
<dbReference type="PANTHER" id="PTHR43580:SF2">
    <property type="entry name" value="CYTOKINE-LIKE NUCLEAR FACTOR N-PAC"/>
    <property type="match status" value="1"/>
</dbReference>
<dbReference type="Proteomes" id="UP000288024">
    <property type="component" value="Unassembled WGS sequence"/>
</dbReference>
<keyword evidence="3" id="KW-0520">NAD</keyword>
<dbReference type="InterPro" id="IPR036291">
    <property type="entry name" value="NAD(P)-bd_dom_sf"/>
</dbReference>
<dbReference type="Pfam" id="PF03446">
    <property type="entry name" value="NAD_binding_2"/>
    <property type="match status" value="1"/>
</dbReference>
<dbReference type="SUPFAM" id="SSF51735">
    <property type="entry name" value="NAD(P)-binding Rossmann-fold domains"/>
    <property type="match status" value="1"/>
</dbReference>